<feature type="domain" description="TonB-dependent receptor plug" evidence="15">
    <location>
        <begin position="146"/>
        <end position="253"/>
    </location>
</feature>
<evidence type="ECO:0000256" key="7">
    <source>
        <dbReference type="ARBA" id="ARBA00023004"/>
    </source>
</evidence>
<evidence type="ECO:0000313" key="17">
    <source>
        <dbReference type="Proteomes" id="UP000320184"/>
    </source>
</evidence>
<dbReference type="Gene3D" id="2.170.130.10">
    <property type="entry name" value="TonB-dependent receptor, plug domain"/>
    <property type="match status" value="1"/>
</dbReference>
<sequence length="927" mass="100193">MEDARMRSRSSRRLSPGRFAALVVASLLSMSLARPSITTAQPAPPTGTIGGKVVDELGAPVAGAQVSVDHTSIGTWTLADGGYVLARVPVGTQTLRVRLMGYRPDSASVVVTADQRATQDFTLHRDPLQLQTLIVTGTTTPRVNLESSVAATTLSPEEIAHAAPRSTTEMLRYVPGFTRVESSGGEVNENISMRGVLGVEYVMFMEDGLPVFPTMHTFFMNADNLFRHDENIDRMEVVRGGTSSLFGSNTPGAIVNFINKTGGEQFAGTMQASTATKGLARYDFNGNGPLGQDWRFNVGGFYRYDHGVRDPGFPGIRGGQMKASLTRALDNGYLRLSAKLIDDRNQFILDLPFTDASDPHFVSGFSDYGSMNTNEGLDLRVPTPVGDLTLPVDNGLRTSGAWYTAEAAFRLGNGWHLQNSAQIMHDDQEWNALVPSNAFTIRDFITAPKGQAGLELPAGTTIQLYYTNHFDPLGRPLPYDNPNGLVAPGQDIHVSKPIGAFQDQLQLRKSIGKNTLSAGAYFANYSQDNHWFFTKVLTDVRDNPLFIDAVVDTPGGAGPVAITKNGFLNFLSGYANGAGQATIFSGVLGGEFRPIDRLRADLGVRIEHDDFVQSSENTSTFDLDADTTTTYDEETFGNGTFRHVSRSLTDWAGSVGLNYALQKNLSLYASGSRGYKMPALDEFLNAGADKPFIAQRQVDLFESRRVESVEGGVKGFAGPLGFTVNGFYTRLRNIVSQGLVIDSLGRSAWIIVTSPENNSYGAELELFATPARSLQLLGSGTFLKAELGSGAGADIGSRINGVPASIGNLSAAYTVFPGAQVRGDWHWVAKRFVDVTVGTALPSYNYFNFGASYTLPRQAATINVDLLNAFMSRGLEEGNPRLLSTGGNSIFLARPILPRRISVSMRYNFGATGSQPQEAEQPQAQMP</sequence>
<keyword evidence="6" id="KW-0732">Signal</keyword>
<dbReference type="InterPro" id="IPR039426">
    <property type="entry name" value="TonB-dep_rcpt-like"/>
</dbReference>
<keyword evidence="3 12" id="KW-1134">Transmembrane beta strand</keyword>
<evidence type="ECO:0000256" key="11">
    <source>
        <dbReference type="ARBA" id="ARBA00023237"/>
    </source>
</evidence>
<dbReference type="Pfam" id="PF00593">
    <property type="entry name" value="TonB_dep_Rec_b-barrel"/>
    <property type="match status" value="1"/>
</dbReference>
<comment type="caution">
    <text evidence="16">The sequence shown here is derived from an EMBL/GenBank/DDBJ whole genome shotgun (WGS) entry which is preliminary data.</text>
</comment>
<dbReference type="InterPro" id="IPR037066">
    <property type="entry name" value="Plug_dom_sf"/>
</dbReference>
<dbReference type="GO" id="GO:0030246">
    <property type="term" value="F:carbohydrate binding"/>
    <property type="evidence" value="ECO:0007669"/>
    <property type="project" value="InterPro"/>
</dbReference>
<evidence type="ECO:0000259" key="14">
    <source>
        <dbReference type="Pfam" id="PF00593"/>
    </source>
</evidence>
<dbReference type="AlphaFoldDB" id="A0A538SF37"/>
<dbReference type="EMBL" id="VBOT01000109">
    <property type="protein sequence ID" value="TMQ49998.1"/>
    <property type="molecule type" value="Genomic_DNA"/>
</dbReference>
<dbReference type="PANTHER" id="PTHR32552:SF89">
    <property type="entry name" value="CATECHOLATE SIDEROPHORE RECEPTOR FIU"/>
    <property type="match status" value="1"/>
</dbReference>
<dbReference type="Gene3D" id="2.40.170.20">
    <property type="entry name" value="TonB-dependent receptor, beta-barrel domain"/>
    <property type="match status" value="1"/>
</dbReference>
<comment type="subcellular location">
    <subcellularLocation>
        <location evidence="1 12">Cell outer membrane</location>
        <topology evidence="1 12">Multi-pass membrane protein</topology>
    </subcellularLocation>
</comment>
<evidence type="ECO:0000256" key="5">
    <source>
        <dbReference type="ARBA" id="ARBA00022692"/>
    </source>
</evidence>
<protein>
    <submittedName>
        <fullName evidence="16">TonB-dependent receptor</fullName>
    </submittedName>
</protein>
<dbReference type="InterPro" id="IPR012910">
    <property type="entry name" value="Plug_dom"/>
</dbReference>
<evidence type="ECO:0000256" key="10">
    <source>
        <dbReference type="ARBA" id="ARBA00023136"/>
    </source>
</evidence>
<evidence type="ECO:0000256" key="1">
    <source>
        <dbReference type="ARBA" id="ARBA00004571"/>
    </source>
</evidence>
<dbReference type="PROSITE" id="PS52016">
    <property type="entry name" value="TONB_DEPENDENT_REC_3"/>
    <property type="match status" value="1"/>
</dbReference>
<dbReference type="SUPFAM" id="SSF49452">
    <property type="entry name" value="Starch-binding domain-like"/>
    <property type="match status" value="1"/>
</dbReference>
<dbReference type="Gene3D" id="2.60.40.1120">
    <property type="entry name" value="Carboxypeptidase-like, regulatory domain"/>
    <property type="match status" value="1"/>
</dbReference>
<organism evidence="16 17">
    <name type="scientific">Eiseniibacteriota bacterium</name>
    <dbReference type="NCBI Taxonomy" id="2212470"/>
    <lineage>
        <taxon>Bacteria</taxon>
        <taxon>Candidatus Eiseniibacteriota</taxon>
    </lineage>
</organism>
<evidence type="ECO:0000256" key="2">
    <source>
        <dbReference type="ARBA" id="ARBA00022448"/>
    </source>
</evidence>
<keyword evidence="11 12" id="KW-0998">Cell outer membrane</keyword>
<dbReference type="InterPro" id="IPR013784">
    <property type="entry name" value="Carb-bd-like_fold"/>
</dbReference>
<keyword evidence="5 12" id="KW-0812">Transmembrane</keyword>
<dbReference type="GO" id="GO:0009279">
    <property type="term" value="C:cell outer membrane"/>
    <property type="evidence" value="ECO:0007669"/>
    <property type="project" value="UniProtKB-SubCell"/>
</dbReference>
<keyword evidence="4" id="KW-0410">Iron transport</keyword>
<evidence type="ECO:0000256" key="13">
    <source>
        <dbReference type="RuleBase" id="RU003357"/>
    </source>
</evidence>
<dbReference type="Pfam" id="PF13620">
    <property type="entry name" value="CarboxypepD_reg"/>
    <property type="match status" value="1"/>
</dbReference>
<evidence type="ECO:0000256" key="3">
    <source>
        <dbReference type="ARBA" id="ARBA00022452"/>
    </source>
</evidence>
<dbReference type="SUPFAM" id="SSF56935">
    <property type="entry name" value="Porins"/>
    <property type="match status" value="1"/>
</dbReference>
<dbReference type="GO" id="GO:0015344">
    <property type="term" value="F:siderophore uptake transmembrane transporter activity"/>
    <property type="evidence" value="ECO:0007669"/>
    <property type="project" value="TreeGrafter"/>
</dbReference>
<evidence type="ECO:0000256" key="12">
    <source>
        <dbReference type="PROSITE-ProRule" id="PRU01360"/>
    </source>
</evidence>
<evidence type="ECO:0000256" key="8">
    <source>
        <dbReference type="ARBA" id="ARBA00023065"/>
    </source>
</evidence>
<accession>A0A538SF37</accession>
<feature type="domain" description="TonB-dependent receptor-like beta-barrel" evidence="14">
    <location>
        <begin position="461"/>
        <end position="865"/>
    </location>
</feature>
<evidence type="ECO:0000256" key="9">
    <source>
        <dbReference type="ARBA" id="ARBA00023077"/>
    </source>
</evidence>
<comment type="similarity">
    <text evidence="12 13">Belongs to the TonB-dependent receptor family.</text>
</comment>
<evidence type="ECO:0000256" key="6">
    <source>
        <dbReference type="ARBA" id="ARBA00022729"/>
    </source>
</evidence>
<dbReference type="PANTHER" id="PTHR32552">
    <property type="entry name" value="FERRICHROME IRON RECEPTOR-RELATED"/>
    <property type="match status" value="1"/>
</dbReference>
<keyword evidence="2 12" id="KW-0813">Transport</keyword>
<keyword evidence="16" id="KW-0675">Receptor</keyword>
<name>A0A538SF37_UNCEI</name>
<keyword evidence="10 12" id="KW-0472">Membrane</keyword>
<evidence type="ECO:0000256" key="4">
    <source>
        <dbReference type="ARBA" id="ARBA00022496"/>
    </source>
</evidence>
<dbReference type="InterPro" id="IPR000531">
    <property type="entry name" value="Beta-barrel_TonB"/>
</dbReference>
<proteinExistence type="inferred from homology"/>
<gene>
    <name evidence="16" type="ORF">E6K73_08850</name>
</gene>
<evidence type="ECO:0000259" key="15">
    <source>
        <dbReference type="Pfam" id="PF07715"/>
    </source>
</evidence>
<keyword evidence="9 13" id="KW-0798">TonB box</keyword>
<keyword evidence="8" id="KW-0406">Ion transport</keyword>
<dbReference type="Proteomes" id="UP000320184">
    <property type="component" value="Unassembled WGS sequence"/>
</dbReference>
<keyword evidence="7" id="KW-0408">Iron</keyword>
<reference evidence="16 17" key="1">
    <citation type="journal article" date="2019" name="Nat. Microbiol.">
        <title>Mediterranean grassland soil C-N compound turnover is dependent on rainfall and depth, and is mediated by genomically divergent microorganisms.</title>
        <authorList>
            <person name="Diamond S."/>
            <person name="Andeer P.F."/>
            <person name="Li Z."/>
            <person name="Crits-Christoph A."/>
            <person name="Burstein D."/>
            <person name="Anantharaman K."/>
            <person name="Lane K.R."/>
            <person name="Thomas B.C."/>
            <person name="Pan C."/>
            <person name="Northen T.R."/>
            <person name="Banfield J.F."/>
        </authorList>
    </citation>
    <scope>NUCLEOTIDE SEQUENCE [LARGE SCALE GENOMIC DNA]</scope>
    <source>
        <strain evidence="16">WS_3</strain>
    </source>
</reference>
<dbReference type="InterPro" id="IPR036942">
    <property type="entry name" value="Beta-barrel_TonB_sf"/>
</dbReference>
<evidence type="ECO:0000313" key="16">
    <source>
        <dbReference type="EMBL" id="TMQ49998.1"/>
    </source>
</evidence>
<dbReference type="Pfam" id="PF07715">
    <property type="entry name" value="Plug"/>
    <property type="match status" value="1"/>
</dbReference>